<proteinExistence type="predicted"/>
<gene>
    <name evidence="1" type="ORF">SAMN05216377_108184</name>
</gene>
<dbReference type="Gene3D" id="3.40.50.720">
    <property type="entry name" value="NAD(P)-binding Rossmann-like Domain"/>
    <property type="match status" value="1"/>
</dbReference>
<dbReference type="InterPro" id="IPR035985">
    <property type="entry name" value="Ubiquitin-activating_enz"/>
</dbReference>
<evidence type="ECO:0000313" key="1">
    <source>
        <dbReference type="EMBL" id="SDG02025.1"/>
    </source>
</evidence>
<dbReference type="SUPFAM" id="SSF69572">
    <property type="entry name" value="Activating enzymes of the ubiquitin-like proteins"/>
    <property type="match status" value="2"/>
</dbReference>
<keyword evidence="2" id="KW-1185">Reference proteome</keyword>
<dbReference type="RefSeq" id="WP_093084034.1">
    <property type="nucleotide sequence ID" value="NZ_FNBE01000008.1"/>
</dbReference>
<dbReference type="STRING" id="366584.SAMN05216377_108184"/>
<dbReference type="AlphaFoldDB" id="A0A1G7QU40"/>
<organism evidence="1 2">
    <name type="scientific">Pseudonocardia oroxyli</name>
    <dbReference type="NCBI Taxonomy" id="366584"/>
    <lineage>
        <taxon>Bacteria</taxon>
        <taxon>Bacillati</taxon>
        <taxon>Actinomycetota</taxon>
        <taxon>Actinomycetes</taxon>
        <taxon>Pseudonocardiales</taxon>
        <taxon>Pseudonocardiaceae</taxon>
        <taxon>Pseudonocardia</taxon>
    </lineage>
</organism>
<dbReference type="EMBL" id="FNBE01000008">
    <property type="protein sequence ID" value="SDG02025.1"/>
    <property type="molecule type" value="Genomic_DNA"/>
</dbReference>
<dbReference type="GO" id="GO:0008641">
    <property type="term" value="F:ubiquitin-like modifier activating enzyme activity"/>
    <property type="evidence" value="ECO:0007669"/>
    <property type="project" value="InterPro"/>
</dbReference>
<protein>
    <submittedName>
        <fullName evidence="1">Bacteriocin biosynthesis cyclodehydratase domain-containing protein</fullName>
    </submittedName>
</protein>
<dbReference type="Proteomes" id="UP000198967">
    <property type="component" value="Unassembled WGS sequence"/>
</dbReference>
<name>A0A1G7QU40_PSEOR</name>
<sequence>MSSPPAPDQVAASPVPARLVTAPHRALLTRGPDGRQFGLSPGRSVAVEGLPAQVLPLVDRLRAPAVAVEWVAEATERGVPPEYAAALLGGLVERGVLVDAEIGPRTAARRAAARVRVCGEGPLAAGVALGLARAGIGAVEVAARGHVESADVGCGGLRSADIGRPRSVAATEAVERLGLGTNTGPAPSGRRPDLVVLTDAVVPDPAVVAALRAEGVDHLPVFVRDGAGVVGPLVLVERSPCLGCVERWRAQRDPAWPRIAAQLAGRSGSAEPEAVVASAALGAAQVLVLVDGRVRPPSLGASLELDPHTARLVRRPWTAHPGCPCGWARRTAVPRPRVPRAANRARATGEMRRTRCAVAPEGETIME</sequence>
<accession>A0A1G7QU40</accession>
<reference evidence="1 2" key="1">
    <citation type="submission" date="2016-10" db="EMBL/GenBank/DDBJ databases">
        <authorList>
            <person name="de Groot N.N."/>
        </authorList>
    </citation>
    <scope>NUCLEOTIDE SEQUENCE [LARGE SCALE GENOMIC DNA]</scope>
    <source>
        <strain evidence="1 2">CGMCC 4.3143</strain>
    </source>
</reference>
<evidence type="ECO:0000313" key="2">
    <source>
        <dbReference type="Proteomes" id="UP000198967"/>
    </source>
</evidence>